<organism evidence="8 9">
    <name type="scientific">Selenomonas ruminantium</name>
    <dbReference type="NCBI Taxonomy" id="971"/>
    <lineage>
        <taxon>Bacteria</taxon>
        <taxon>Bacillati</taxon>
        <taxon>Bacillota</taxon>
        <taxon>Negativicutes</taxon>
        <taxon>Selenomonadales</taxon>
        <taxon>Selenomonadaceae</taxon>
        <taxon>Selenomonas</taxon>
    </lineage>
</organism>
<name>A0A1M6UNG4_SELRU</name>
<sequence length="516" mass="56461">MAMTVRNDSGSMMALGQLKKNDSSLSKQLKKVSSGMRLNSAEDDASGYSVSERMRVMIRSLGQDIQNTQTGKNLVATAEGGMQEIINNLRSMKELAINSANDHNTDLDRETLEKEFASRKEAITDITASTNYNGRLLLTGDYAQYRIGAASSPISSSVTMISDFQPAFNSCSSDWKPTLKSGSGVLVDSSFVGFLGPPRNWNYWTETGQTKPSGTMQEKQIAVSLDFSSLNSLNIDFPSSLDGKGFSILCADCPQYIDIVFDASTTTASYTPYAITASGRRNYLSRVYTIGVQNVTKATDIAKAVFDGIKSVQSQITIQHARYVPSNPIDTNASNILIDSAHYLRMAEINGSYYFLKEDDKHAIQFLNGLFDGPKNEFYRSEDLTGTPLIIHTGPKANQNVRVFINAMWPKNMGIEDSHVTPIEAALMAMGALDKAVDYALNEITRMGAYQMRLGQTEANLVTNEENTQAAESTIRDADMAREMTGYTKASILSQSAQAMLAQANQNSSNVLSLLQ</sequence>
<evidence type="ECO:0000256" key="4">
    <source>
        <dbReference type="RuleBase" id="RU362073"/>
    </source>
</evidence>
<comment type="similarity">
    <text evidence="1 4">Belongs to the bacterial flagellin family.</text>
</comment>
<evidence type="ECO:0000259" key="6">
    <source>
        <dbReference type="Pfam" id="PF00669"/>
    </source>
</evidence>
<dbReference type="GO" id="GO:0005576">
    <property type="term" value="C:extracellular region"/>
    <property type="evidence" value="ECO:0007669"/>
    <property type="project" value="UniProtKB-SubCell"/>
</dbReference>
<keyword evidence="3 4" id="KW-0975">Bacterial flagellum</keyword>
<comment type="function">
    <text evidence="4">Flagellin is the subunit protein which polymerizes to form the filaments of bacterial flagella.</text>
</comment>
<dbReference type="GO" id="GO:0005198">
    <property type="term" value="F:structural molecule activity"/>
    <property type="evidence" value="ECO:0007669"/>
    <property type="project" value="UniProtKB-UniRule"/>
</dbReference>
<keyword evidence="8" id="KW-0966">Cell projection</keyword>
<keyword evidence="4" id="KW-0964">Secreted</keyword>
<protein>
    <recommendedName>
        <fullName evidence="2 4">Flagellin</fullName>
    </recommendedName>
</protein>
<dbReference type="Pfam" id="PF00669">
    <property type="entry name" value="Flagellin_N"/>
    <property type="match status" value="1"/>
</dbReference>
<dbReference type="Pfam" id="PF00700">
    <property type="entry name" value="Flagellin_C"/>
    <property type="match status" value="1"/>
</dbReference>
<dbReference type="Gene3D" id="1.20.1330.10">
    <property type="entry name" value="f41 fragment of flagellin, N-terminal domain"/>
    <property type="match status" value="2"/>
</dbReference>
<evidence type="ECO:0000256" key="2">
    <source>
        <dbReference type="ARBA" id="ARBA00020110"/>
    </source>
</evidence>
<dbReference type="SUPFAM" id="SSF64518">
    <property type="entry name" value="Phase 1 flagellin"/>
    <property type="match status" value="1"/>
</dbReference>
<dbReference type="InterPro" id="IPR042187">
    <property type="entry name" value="Flagellin_C_sub2"/>
</dbReference>
<dbReference type="InterPro" id="IPR001492">
    <property type="entry name" value="Flagellin"/>
</dbReference>
<dbReference type="OrthoDB" id="9796789at2"/>
<comment type="subcellular location">
    <subcellularLocation>
        <location evidence="4">Secreted</location>
    </subcellularLocation>
    <subcellularLocation>
        <location evidence="4">Bacterial flagellum</location>
    </subcellularLocation>
</comment>
<dbReference type="RefSeq" id="WP_073089889.1">
    <property type="nucleotide sequence ID" value="NZ_FRBC01000013.1"/>
</dbReference>
<feature type="domain" description="Flagellin N-terminal" evidence="6">
    <location>
        <begin position="12"/>
        <end position="141"/>
    </location>
</feature>
<evidence type="ECO:0000256" key="3">
    <source>
        <dbReference type="ARBA" id="ARBA00023143"/>
    </source>
</evidence>
<dbReference type="EMBL" id="FRBC01000013">
    <property type="protein sequence ID" value="SHK70653.1"/>
    <property type="molecule type" value="Genomic_DNA"/>
</dbReference>
<dbReference type="Proteomes" id="UP000184263">
    <property type="component" value="Unassembled WGS sequence"/>
</dbReference>
<keyword evidence="8" id="KW-0969">Cilium</keyword>
<feature type="compositionally biased region" description="Polar residues" evidence="5">
    <location>
        <begin position="1"/>
        <end position="10"/>
    </location>
</feature>
<evidence type="ECO:0000259" key="7">
    <source>
        <dbReference type="Pfam" id="PF00700"/>
    </source>
</evidence>
<evidence type="ECO:0000313" key="8">
    <source>
        <dbReference type="EMBL" id="SHK70653.1"/>
    </source>
</evidence>
<reference evidence="8 9" key="1">
    <citation type="submission" date="2016-11" db="EMBL/GenBank/DDBJ databases">
        <authorList>
            <person name="Jaros S."/>
            <person name="Januszkiewicz K."/>
            <person name="Wedrychowicz H."/>
        </authorList>
    </citation>
    <scope>NUCLEOTIDE SEQUENCE [LARGE SCALE GENOMIC DNA]</scope>
    <source>
        <strain evidence="8 9">HD4</strain>
    </source>
</reference>
<evidence type="ECO:0000256" key="5">
    <source>
        <dbReference type="SAM" id="MobiDB-lite"/>
    </source>
</evidence>
<dbReference type="InterPro" id="IPR046358">
    <property type="entry name" value="Flagellin_C"/>
</dbReference>
<proteinExistence type="inferred from homology"/>
<dbReference type="PANTHER" id="PTHR42792:SF2">
    <property type="entry name" value="FLAGELLIN"/>
    <property type="match status" value="1"/>
</dbReference>
<accession>A0A1M6UNG4</accession>
<dbReference type="InterPro" id="IPR001029">
    <property type="entry name" value="Flagellin_N"/>
</dbReference>
<feature type="domain" description="Flagellin C-terminal" evidence="7">
    <location>
        <begin position="431"/>
        <end position="515"/>
    </location>
</feature>
<evidence type="ECO:0000313" key="9">
    <source>
        <dbReference type="Proteomes" id="UP000184263"/>
    </source>
</evidence>
<evidence type="ECO:0000256" key="1">
    <source>
        <dbReference type="ARBA" id="ARBA00005709"/>
    </source>
</evidence>
<feature type="region of interest" description="Disordered" evidence="5">
    <location>
        <begin position="1"/>
        <end position="23"/>
    </location>
</feature>
<gene>
    <name evidence="8" type="ORF">SAMN05216582_11361</name>
</gene>
<dbReference type="Gene3D" id="6.10.10.10">
    <property type="entry name" value="Flagellar export chaperone, C-terminal domain"/>
    <property type="match status" value="1"/>
</dbReference>
<dbReference type="GO" id="GO:0009288">
    <property type="term" value="C:bacterial-type flagellum"/>
    <property type="evidence" value="ECO:0007669"/>
    <property type="project" value="UniProtKB-SubCell"/>
</dbReference>
<dbReference type="AlphaFoldDB" id="A0A1M6UNG4"/>
<dbReference type="PANTHER" id="PTHR42792">
    <property type="entry name" value="FLAGELLIN"/>
    <property type="match status" value="1"/>
</dbReference>
<dbReference type="PRINTS" id="PR00207">
    <property type="entry name" value="FLAGELLIN"/>
</dbReference>
<keyword evidence="8" id="KW-0282">Flagellum</keyword>